<proteinExistence type="inferred from homology"/>
<protein>
    <recommendedName>
        <fullName evidence="3">Peptidase C14 caspase domain-containing protein</fullName>
    </recommendedName>
</protein>
<dbReference type="InterPro" id="IPR050452">
    <property type="entry name" value="Metacaspase"/>
</dbReference>
<organism evidence="4 5">
    <name type="scientific">Calocera viscosa (strain TUFC12733)</name>
    <dbReference type="NCBI Taxonomy" id="1330018"/>
    <lineage>
        <taxon>Eukaryota</taxon>
        <taxon>Fungi</taxon>
        <taxon>Dikarya</taxon>
        <taxon>Basidiomycota</taxon>
        <taxon>Agaricomycotina</taxon>
        <taxon>Dacrymycetes</taxon>
        <taxon>Dacrymycetales</taxon>
        <taxon>Dacrymycetaceae</taxon>
        <taxon>Calocera</taxon>
    </lineage>
</organism>
<feature type="region of interest" description="Disordered" evidence="2">
    <location>
        <begin position="64"/>
        <end position="86"/>
    </location>
</feature>
<evidence type="ECO:0000313" key="5">
    <source>
        <dbReference type="Proteomes" id="UP000076738"/>
    </source>
</evidence>
<dbReference type="Pfam" id="PF00656">
    <property type="entry name" value="Peptidase_C14"/>
    <property type="match status" value="1"/>
</dbReference>
<comment type="similarity">
    <text evidence="1">Belongs to the peptidase C14B family.</text>
</comment>
<dbReference type="GO" id="GO:0004197">
    <property type="term" value="F:cysteine-type endopeptidase activity"/>
    <property type="evidence" value="ECO:0007669"/>
    <property type="project" value="InterPro"/>
</dbReference>
<dbReference type="Gene3D" id="3.40.50.12660">
    <property type="match status" value="2"/>
</dbReference>
<dbReference type="GO" id="GO:0005737">
    <property type="term" value="C:cytoplasm"/>
    <property type="evidence" value="ECO:0007669"/>
    <property type="project" value="TreeGrafter"/>
</dbReference>
<dbReference type="AlphaFoldDB" id="A0A167IYB5"/>
<evidence type="ECO:0000256" key="1">
    <source>
        <dbReference type="ARBA" id="ARBA00009005"/>
    </source>
</evidence>
<dbReference type="PANTHER" id="PTHR48104">
    <property type="entry name" value="METACASPASE-4"/>
    <property type="match status" value="1"/>
</dbReference>
<feature type="compositionally biased region" description="Pro residues" evidence="2">
    <location>
        <begin position="189"/>
        <end position="205"/>
    </location>
</feature>
<keyword evidence="5" id="KW-1185">Reference proteome</keyword>
<feature type="domain" description="Peptidase C14 caspase" evidence="3">
    <location>
        <begin position="16"/>
        <end position="128"/>
    </location>
</feature>
<dbReference type="PANTHER" id="PTHR48104:SF30">
    <property type="entry name" value="METACASPASE-1"/>
    <property type="match status" value="1"/>
</dbReference>
<accession>A0A167IYB5</accession>
<name>A0A167IYB5_CALVF</name>
<dbReference type="GO" id="GO:0006508">
    <property type="term" value="P:proteolysis"/>
    <property type="evidence" value="ECO:0007669"/>
    <property type="project" value="InterPro"/>
</dbReference>
<dbReference type="Proteomes" id="UP000076738">
    <property type="component" value="Unassembled WGS sequence"/>
</dbReference>
<gene>
    <name evidence="4" type="ORF">CALVIDRAFT_267551</name>
</gene>
<dbReference type="InterPro" id="IPR011600">
    <property type="entry name" value="Pept_C14_caspase"/>
</dbReference>
<sequence>MCPTTAYVEPPPTYWHALLIAIAYSEHEDHRARLVEPHGDVDKIRRFLLRRGWLDENIVILSDEKPAGDDSQDGSQEGEERGYPEPTKENILKALVDLIQPAVDNPAQSHKFFFYYAGHGAQEVDLTGEEDDGWNECTLPAPLLSSSAIPGPHSCRICTGIVPLRSQVLTALHIEEPPLPQASQTRPSTPLPPLPPPPPPPPPQRAHPVRRQSAKIKFLPSDCPFDMELVGRRRGALSPALSPAQAGSGFGTGTDGEMNSEQGASEGERLLPMTTEDHGWINDDTLCDLLCRRLPATCRLIAFFDMCHSGTALGTSILLLPSKAI</sequence>
<evidence type="ECO:0000259" key="3">
    <source>
        <dbReference type="Pfam" id="PF00656"/>
    </source>
</evidence>
<feature type="region of interest" description="Disordered" evidence="2">
    <location>
        <begin position="179"/>
        <end position="212"/>
    </location>
</feature>
<dbReference type="EMBL" id="KV417304">
    <property type="protein sequence ID" value="KZO93080.1"/>
    <property type="molecule type" value="Genomic_DNA"/>
</dbReference>
<evidence type="ECO:0000256" key="2">
    <source>
        <dbReference type="SAM" id="MobiDB-lite"/>
    </source>
</evidence>
<reference evidence="4 5" key="1">
    <citation type="journal article" date="2016" name="Mol. Biol. Evol.">
        <title>Comparative Genomics of Early-Diverging Mushroom-Forming Fungi Provides Insights into the Origins of Lignocellulose Decay Capabilities.</title>
        <authorList>
            <person name="Nagy L.G."/>
            <person name="Riley R."/>
            <person name="Tritt A."/>
            <person name="Adam C."/>
            <person name="Daum C."/>
            <person name="Floudas D."/>
            <person name="Sun H."/>
            <person name="Yadav J.S."/>
            <person name="Pangilinan J."/>
            <person name="Larsson K.H."/>
            <person name="Matsuura K."/>
            <person name="Barry K."/>
            <person name="Labutti K."/>
            <person name="Kuo R."/>
            <person name="Ohm R.A."/>
            <person name="Bhattacharya S.S."/>
            <person name="Shirouzu T."/>
            <person name="Yoshinaga Y."/>
            <person name="Martin F.M."/>
            <person name="Grigoriev I.V."/>
            <person name="Hibbett D.S."/>
        </authorList>
    </citation>
    <scope>NUCLEOTIDE SEQUENCE [LARGE SCALE GENOMIC DNA]</scope>
    <source>
        <strain evidence="4 5">TUFC12733</strain>
    </source>
</reference>
<feature type="region of interest" description="Disordered" evidence="2">
    <location>
        <begin position="238"/>
        <end position="264"/>
    </location>
</feature>
<evidence type="ECO:0000313" key="4">
    <source>
        <dbReference type="EMBL" id="KZO93080.1"/>
    </source>
</evidence>
<dbReference type="OrthoDB" id="3223806at2759"/>